<dbReference type="Proteomes" id="UP000887577">
    <property type="component" value="Unplaced"/>
</dbReference>
<evidence type="ECO:0000313" key="2">
    <source>
        <dbReference type="WBParaSite" id="PSU_v2.g13898.t1"/>
    </source>
</evidence>
<protein>
    <submittedName>
        <fullName evidence="2">Uncharacterized protein</fullName>
    </submittedName>
</protein>
<dbReference type="WBParaSite" id="PSU_v2.g13898.t1">
    <property type="protein sequence ID" value="PSU_v2.g13898.t1"/>
    <property type="gene ID" value="PSU_v2.g13898"/>
</dbReference>
<proteinExistence type="predicted"/>
<sequence length="90" mass="9959">MALPHPPPPNALPEVPVKPLGPILSRSMVDIRMDIAELHSKGSRANSVIELTSTPSDAILIRTNQIDEELKFIDEAVEEEEEETADIFEN</sequence>
<keyword evidence="1" id="KW-1185">Reference proteome</keyword>
<organism evidence="1 2">
    <name type="scientific">Panagrolaimus superbus</name>
    <dbReference type="NCBI Taxonomy" id="310955"/>
    <lineage>
        <taxon>Eukaryota</taxon>
        <taxon>Metazoa</taxon>
        <taxon>Ecdysozoa</taxon>
        <taxon>Nematoda</taxon>
        <taxon>Chromadorea</taxon>
        <taxon>Rhabditida</taxon>
        <taxon>Tylenchina</taxon>
        <taxon>Panagrolaimomorpha</taxon>
        <taxon>Panagrolaimoidea</taxon>
        <taxon>Panagrolaimidae</taxon>
        <taxon>Panagrolaimus</taxon>
    </lineage>
</organism>
<name>A0A914Y372_9BILA</name>
<evidence type="ECO:0000313" key="1">
    <source>
        <dbReference type="Proteomes" id="UP000887577"/>
    </source>
</evidence>
<accession>A0A914Y372</accession>
<dbReference type="AlphaFoldDB" id="A0A914Y372"/>
<reference evidence="2" key="1">
    <citation type="submission" date="2022-11" db="UniProtKB">
        <authorList>
            <consortium name="WormBaseParasite"/>
        </authorList>
    </citation>
    <scope>IDENTIFICATION</scope>
</reference>